<keyword evidence="4" id="KW-1185">Reference proteome</keyword>
<reference evidence="3 4" key="1">
    <citation type="submission" date="2024-08" db="EMBL/GenBank/DDBJ databases">
        <authorList>
            <person name="Will J Nash"/>
            <person name="Angela Man"/>
            <person name="Seanna McTaggart"/>
            <person name="Kendall Baker"/>
            <person name="Tom Barker"/>
            <person name="Leah Catchpole"/>
            <person name="Alex Durrant"/>
            <person name="Karim Gharbi"/>
            <person name="Naomi Irish"/>
            <person name="Gemy Kaithakottil"/>
            <person name="Debby Ku"/>
            <person name="Aaliyah Providence"/>
            <person name="Felix Shaw"/>
            <person name="David Swarbreck"/>
            <person name="Chris Watkins"/>
            <person name="Ann M. McCartney"/>
            <person name="Giulio Formenti"/>
            <person name="Alice Mouton"/>
            <person name="Noel Vella"/>
            <person name="Bjorn M von Reumont"/>
            <person name="Adriana Vella"/>
            <person name="Wilfried Haerty"/>
        </authorList>
    </citation>
    <scope>NUCLEOTIDE SEQUENCE [LARGE SCALE GENOMIC DNA]</scope>
</reference>
<dbReference type="InterPro" id="IPR009721">
    <property type="entry name" value="O-acyltransferase_WSD1_C"/>
</dbReference>
<evidence type="ECO:0000313" key="4">
    <source>
        <dbReference type="Proteomes" id="UP001642520"/>
    </source>
</evidence>
<accession>A0ABP1N7C7</accession>
<protein>
    <recommendedName>
        <fullName evidence="2">O-acyltransferase WSD1 C-terminal domain-containing protein</fullName>
    </recommendedName>
</protein>
<proteinExistence type="predicted"/>
<keyword evidence="1" id="KW-0472">Membrane</keyword>
<gene>
    <name evidence="3" type="ORF">XYLVIOL_LOCUS2103</name>
</gene>
<dbReference type="InterPro" id="IPR045034">
    <property type="entry name" value="O-acyltransferase_WSD1-like"/>
</dbReference>
<evidence type="ECO:0000256" key="1">
    <source>
        <dbReference type="SAM" id="Phobius"/>
    </source>
</evidence>
<feature type="transmembrane region" description="Helical" evidence="1">
    <location>
        <begin position="7"/>
        <end position="30"/>
    </location>
</feature>
<dbReference type="Proteomes" id="UP001642520">
    <property type="component" value="Unassembled WGS sequence"/>
</dbReference>
<dbReference type="PANTHER" id="PTHR31650:SF1">
    <property type="entry name" value="WAX ESTER SYNTHASE_DIACYLGLYCEROL ACYLTRANSFERASE 4-RELATED"/>
    <property type="match status" value="1"/>
</dbReference>
<evidence type="ECO:0000313" key="3">
    <source>
        <dbReference type="EMBL" id="CAL7936347.1"/>
    </source>
</evidence>
<keyword evidence="1" id="KW-0812">Transmembrane</keyword>
<dbReference type="EMBL" id="CAXAJV020001287">
    <property type="protein sequence ID" value="CAL7936347.1"/>
    <property type="molecule type" value="Genomic_DNA"/>
</dbReference>
<dbReference type="PANTHER" id="PTHR31650">
    <property type="entry name" value="O-ACYLTRANSFERASE (WSD1-LIKE) FAMILY PROTEIN"/>
    <property type="match status" value="1"/>
</dbReference>
<organism evidence="3 4">
    <name type="scientific">Xylocopa violacea</name>
    <name type="common">Violet carpenter bee</name>
    <name type="synonym">Apis violacea</name>
    <dbReference type="NCBI Taxonomy" id="135666"/>
    <lineage>
        <taxon>Eukaryota</taxon>
        <taxon>Metazoa</taxon>
        <taxon>Ecdysozoa</taxon>
        <taxon>Arthropoda</taxon>
        <taxon>Hexapoda</taxon>
        <taxon>Insecta</taxon>
        <taxon>Pterygota</taxon>
        <taxon>Neoptera</taxon>
        <taxon>Endopterygota</taxon>
        <taxon>Hymenoptera</taxon>
        <taxon>Apocrita</taxon>
        <taxon>Aculeata</taxon>
        <taxon>Apoidea</taxon>
        <taxon>Anthophila</taxon>
        <taxon>Apidae</taxon>
        <taxon>Xylocopa</taxon>
        <taxon>Xylocopa</taxon>
    </lineage>
</organism>
<keyword evidence="1" id="KW-1133">Transmembrane helix</keyword>
<comment type="caution">
    <text evidence="3">The sequence shown here is derived from an EMBL/GenBank/DDBJ whole genome shotgun (WGS) entry which is preliminary data.</text>
</comment>
<name>A0ABP1N7C7_XYLVO</name>
<feature type="domain" description="O-acyltransferase WSD1 C-terminal" evidence="2">
    <location>
        <begin position="466"/>
        <end position="615"/>
    </location>
</feature>
<evidence type="ECO:0000259" key="2">
    <source>
        <dbReference type="Pfam" id="PF06974"/>
    </source>
</evidence>
<sequence>MLKIYQAFFTFYTFLLSPLIILLLIFSYIYRRIVEVVLRIQLKDKFAGLLNGTDCVWAVEHPSALSVNNILLIIEKDARHSNVNFLERFREFAKNHIVCTSFEKLLYKRKRKYGYYFWERSDEIDLRERVRWLEYERTNCDGSCDNIYNGHLKRVLWNVCNQPLPENHTASWEILIGKCCPRSSHHYLRRMEDRFTSKIKVPVLFRVHHSLGDGMSLLKFFRDVIIDKEPIPETFLQLDNAGFKMKGEKAKKINIVVPTKNSMNSCVNRNNRLQCILQKDVVMSASMPFVHFVVFLQFVKLLKEQFDAGIMYLKNITLEDLKQKTKASLRREQDRLNIFFSEVIRKKAQSWLKMAKIVVNVPGCLIQQAFHSMDKSALHGAELSGDKLVSYWLEDDFKNACDQKLFTKIQNIRSITGAKFGDVLLAALSVSLHKYFLRMNEPVPTKLSIVLPMKIEEWSKDLPLQNNFSVGILPLCISQIKGKQLADPLQNSQILERLEDIKKANDALKRRPDYMVNFLVMKYLSAVLPDQFLRPIFKSYSTMVFSNLVGPQEVKILGHSLKNIVFWIPNRVNTGMGLSLLTYRGYLHLSLIADKALVQNEKSLMRILENTVNEIDNLYDRLTLSFFSKRLRRSMSTPTKKAIGVL</sequence>
<dbReference type="Pfam" id="PF06974">
    <property type="entry name" value="WS_DGAT_C"/>
    <property type="match status" value="1"/>
</dbReference>